<proteinExistence type="inferred from homology"/>
<dbReference type="HAMAP" id="MF_01084">
    <property type="entry name" value="Diphthine_synth"/>
    <property type="match status" value="1"/>
</dbReference>
<dbReference type="Proteomes" id="UP000198535">
    <property type="component" value="Unassembled WGS sequence"/>
</dbReference>
<sequence>MLTFIGLGLFDENDISLKGLEAIKNADMVFAEFYTSCLMGSNIERLEELYGKKVNVLSREDVEISPDWLAEAKDKNVVFLTGGDTMVSTTHVDLRLRAKDLGIDTKLIHGASIASAICGLSGLQNYRFGKSSTIPHPYTSSRGVTVISETPYDTIKLNKEHNMHTTVFLDIDKDKGYMTVNQALELLLKVEDKRGEGVMEDAIVVGIARAGSDVPVVKAGYAHTLKDEDLGEPLHILVVPASLHFIEAEALVKLAGAPESILEGLDD</sequence>
<feature type="binding site" evidence="6 7">
    <location>
        <begin position="112"/>
        <end position="113"/>
    </location>
    <ligand>
        <name>S-adenosyl-L-methionine</name>
        <dbReference type="ChEBI" id="CHEBI:59789"/>
    </ligand>
</feature>
<gene>
    <name evidence="6" type="primary">dphB</name>
    <name evidence="9" type="ORF">SAMN04488696_0360</name>
</gene>
<comment type="pathway">
    <text evidence="1 6">Protein modification; peptidyl-diphthamide biosynthesis.</text>
</comment>
<dbReference type="SUPFAM" id="SSF53790">
    <property type="entry name" value="Tetrapyrrole methylase"/>
    <property type="match status" value="1"/>
</dbReference>
<evidence type="ECO:0000256" key="3">
    <source>
        <dbReference type="ARBA" id="ARBA00022603"/>
    </source>
</evidence>
<evidence type="ECO:0000256" key="2">
    <source>
        <dbReference type="ARBA" id="ARBA00006729"/>
    </source>
</evidence>
<keyword evidence="5 6" id="KW-0949">S-adenosyl-L-methionine</keyword>
<reference evidence="10" key="1">
    <citation type="submission" date="2016-10" db="EMBL/GenBank/DDBJ databases">
        <authorList>
            <person name="Varghese N."/>
            <person name="Submissions S."/>
        </authorList>
    </citation>
    <scope>NUCLEOTIDE SEQUENCE [LARGE SCALE GENOMIC DNA]</scope>
    <source>
        <strain evidence="10">Mob M</strain>
    </source>
</reference>
<feature type="binding site" evidence="6 7">
    <location>
        <position position="84"/>
    </location>
    <ligand>
        <name>S-adenosyl-L-methionine</name>
        <dbReference type="ChEBI" id="CHEBI:59789"/>
    </ligand>
</feature>
<dbReference type="CDD" id="cd11647">
    <property type="entry name" value="DHP5_DphB"/>
    <property type="match status" value="1"/>
</dbReference>
<dbReference type="RefSeq" id="WP_091932370.1">
    <property type="nucleotide sequence ID" value="NZ_FOUJ01000001.1"/>
</dbReference>
<dbReference type="InterPro" id="IPR014776">
    <property type="entry name" value="4pyrrole_Mease_sub2"/>
</dbReference>
<dbReference type="Pfam" id="PF00590">
    <property type="entry name" value="TP_methylase"/>
    <property type="match status" value="1"/>
</dbReference>
<comment type="similarity">
    <text evidence="2 6">Belongs to the diphthine synthase family.</text>
</comment>
<feature type="domain" description="Tetrapyrrole methylase" evidence="8">
    <location>
        <begin position="1"/>
        <end position="190"/>
    </location>
</feature>
<dbReference type="UniPathway" id="UPA00559"/>
<dbReference type="OrthoDB" id="39139at2157"/>
<evidence type="ECO:0000313" key="10">
    <source>
        <dbReference type="Proteomes" id="UP000198535"/>
    </source>
</evidence>
<feature type="binding site" evidence="6 7">
    <location>
        <position position="235"/>
    </location>
    <ligand>
        <name>S-adenosyl-L-methionine</name>
        <dbReference type="ChEBI" id="CHEBI:59789"/>
    </ligand>
</feature>
<evidence type="ECO:0000256" key="6">
    <source>
        <dbReference type="HAMAP-Rule" id="MF_01084"/>
    </source>
</evidence>
<dbReference type="NCBIfam" id="TIGR00522">
    <property type="entry name" value="dph5"/>
    <property type="match status" value="1"/>
</dbReference>
<dbReference type="GO" id="GO:0004164">
    <property type="term" value="F:diphthine synthase activity"/>
    <property type="evidence" value="ECO:0007669"/>
    <property type="project" value="UniProtKB-UniRule"/>
</dbReference>
<feature type="binding site" evidence="6 7">
    <location>
        <position position="9"/>
    </location>
    <ligand>
        <name>S-adenosyl-L-methionine</name>
        <dbReference type="ChEBI" id="CHEBI:59789"/>
    </ligand>
</feature>
<dbReference type="PIRSF" id="PIRSF036432">
    <property type="entry name" value="Diphthine_synth"/>
    <property type="match status" value="1"/>
</dbReference>
<keyword evidence="10" id="KW-1185">Reference proteome</keyword>
<evidence type="ECO:0000256" key="4">
    <source>
        <dbReference type="ARBA" id="ARBA00022679"/>
    </source>
</evidence>
<dbReference type="Gene3D" id="3.40.1010.10">
    <property type="entry name" value="Cobalt-precorrin-4 Transmethylase, Domain 1"/>
    <property type="match status" value="1"/>
</dbReference>
<dbReference type="GO" id="GO:0017183">
    <property type="term" value="P:protein histidyl modification to diphthamide"/>
    <property type="evidence" value="ECO:0007669"/>
    <property type="project" value="UniProtKB-UniRule"/>
</dbReference>
<dbReference type="PANTHER" id="PTHR10882">
    <property type="entry name" value="DIPHTHINE SYNTHASE"/>
    <property type="match status" value="1"/>
</dbReference>
<dbReference type="PANTHER" id="PTHR10882:SF0">
    <property type="entry name" value="DIPHTHINE METHYL ESTER SYNTHASE"/>
    <property type="match status" value="1"/>
</dbReference>
<comment type="subunit">
    <text evidence="6">Homodimer.</text>
</comment>
<keyword evidence="4 6" id="KW-0808">Transferase</keyword>
<dbReference type="GO" id="GO:0032259">
    <property type="term" value="P:methylation"/>
    <property type="evidence" value="ECO:0007669"/>
    <property type="project" value="UniProtKB-KW"/>
</dbReference>
<evidence type="ECO:0000256" key="1">
    <source>
        <dbReference type="ARBA" id="ARBA00005156"/>
    </source>
</evidence>
<evidence type="ECO:0000256" key="7">
    <source>
        <dbReference type="PIRSR" id="PIRSR036432-1"/>
    </source>
</evidence>
<dbReference type="InterPro" id="IPR000878">
    <property type="entry name" value="4pyrrol_Mease"/>
</dbReference>
<feature type="binding site" evidence="6 7">
    <location>
        <position position="210"/>
    </location>
    <ligand>
        <name>S-adenosyl-L-methionine</name>
        <dbReference type="ChEBI" id="CHEBI:59789"/>
    </ligand>
</feature>
<keyword evidence="3 6" id="KW-0489">Methyltransferase</keyword>
<comment type="function">
    <text evidence="6">S-adenosyl-L-methionine-dependent methyltransferase that catalyzes the trimethylation of the amino group of the modified target histidine residue in translation elongation factor 2 (EF-2), to form an intermediate called diphthine. The three successive methylation reactions represent the second step of diphthamide biosynthesis.</text>
</comment>
<dbReference type="InterPro" id="IPR004551">
    <property type="entry name" value="Dphthn_synthase"/>
</dbReference>
<dbReference type="InterPro" id="IPR035996">
    <property type="entry name" value="4pyrrol_Methylase_sf"/>
</dbReference>
<dbReference type="EC" id="2.1.1.98" evidence="6"/>
<organism evidence="9 10">
    <name type="scientific">Methanolobus profundi</name>
    <dbReference type="NCBI Taxonomy" id="487685"/>
    <lineage>
        <taxon>Archaea</taxon>
        <taxon>Methanobacteriati</taxon>
        <taxon>Methanobacteriota</taxon>
        <taxon>Stenosarchaea group</taxon>
        <taxon>Methanomicrobia</taxon>
        <taxon>Methanosarcinales</taxon>
        <taxon>Methanosarcinaceae</taxon>
        <taxon>Methanolobus</taxon>
    </lineage>
</organism>
<accession>A0A1I4NZB9</accession>
<evidence type="ECO:0000259" key="8">
    <source>
        <dbReference type="Pfam" id="PF00590"/>
    </source>
</evidence>
<protein>
    <recommendedName>
        <fullName evidence="6">Diphthine synthase</fullName>
        <ecNumber evidence="6">2.1.1.98</ecNumber>
    </recommendedName>
    <alternativeName>
        <fullName evidence="6">Diphthamide biosynthesis methyltransferase</fullName>
    </alternativeName>
</protein>
<comment type="catalytic activity">
    <reaction evidence="6">
        <text>2-[(3S)-amino-3-carboxypropyl]-L-histidyl-[translation elongation factor 2] + 3 S-adenosyl-L-methionine = diphthine-[translation elongation factor 2] + 3 S-adenosyl-L-homocysteine + 3 H(+)</text>
        <dbReference type="Rhea" id="RHEA:36415"/>
        <dbReference type="Rhea" id="RHEA-COMP:9749"/>
        <dbReference type="Rhea" id="RHEA-COMP:10172"/>
        <dbReference type="ChEBI" id="CHEBI:15378"/>
        <dbReference type="ChEBI" id="CHEBI:57856"/>
        <dbReference type="ChEBI" id="CHEBI:59789"/>
        <dbReference type="ChEBI" id="CHEBI:73995"/>
        <dbReference type="ChEBI" id="CHEBI:82696"/>
        <dbReference type="EC" id="2.1.1.98"/>
    </reaction>
</comment>
<evidence type="ECO:0000256" key="5">
    <source>
        <dbReference type="ARBA" id="ARBA00022691"/>
    </source>
</evidence>
<feature type="binding site" evidence="6 7">
    <location>
        <position position="87"/>
    </location>
    <ligand>
        <name>S-adenosyl-L-methionine</name>
        <dbReference type="ChEBI" id="CHEBI:59789"/>
    </ligand>
</feature>
<feature type="binding site" evidence="6 7">
    <location>
        <position position="169"/>
    </location>
    <ligand>
        <name>S-adenosyl-L-methionine</name>
        <dbReference type="ChEBI" id="CHEBI:59789"/>
    </ligand>
</feature>
<dbReference type="InterPro" id="IPR014777">
    <property type="entry name" value="4pyrrole_Mease_sub1"/>
</dbReference>
<dbReference type="AlphaFoldDB" id="A0A1I4NZB9"/>
<evidence type="ECO:0000313" key="9">
    <source>
        <dbReference type="EMBL" id="SFM20891.1"/>
    </source>
</evidence>
<dbReference type="EMBL" id="FOUJ01000001">
    <property type="protein sequence ID" value="SFM20891.1"/>
    <property type="molecule type" value="Genomic_DNA"/>
</dbReference>
<name>A0A1I4NZB9_9EURY</name>
<dbReference type="STRING" id="487685.SAMN04488696_0360"/>
<dbReference type="Gene3D" id="3.30.950.10">
    <property type="entry name" value="Methyltransferase, Cobalt-precorrin-4 Transmethylase, Domain 2"/>
    <property type="match status" value="1"/>
</dbReference>